<keyword evidence="5" id="KW-1185">Reference proteome</keyword>
<proteinExistence type="predicted"/>
<reference evidence="4 5" key="1">
    <citation type="submission" date="2024-07" db="EMBL/GenBank/DDBJ databases">
        <title>The genome sequence of type strain Sediminicola arcticus GDMCC 1.2805.</title>
        <authorList>
            <person name="Liu Y."/>
        </authorList>
    </citation>
    <scope>NUCLEOTIDE SEQUENCE [LARGE SCALE GENOMIC DNA]</scope>
    <source>
        <strain evidence="4 5">GDMCC 1.2805</strain>
    </source>
</reference>
<protein>
    <submittedName>
        <fullName evidence="4">Transcriptional regulator</fullName>
    </submittedName>
</protein>
<dbReference type="InterPro" id="IPR036390">
    <property type="entry name" value="WH_DNA-bd_sf"/>
</dbReference>
<evidence type="ECO:0000313" key="5">
    <source>
        <dbReference type="Proteomes" id="UP001549799"/>
    </source>
</evidence>
<dbReference type="Proteomes" id="UP001549799">
    <property type="component" value="Unassembled WGS sequence"/>
</dbReference>
<dbReference type="Gene3D" id="1.10.10.10">
    <property type="entry name" value="Winged helix-like DNA-binding domain superfamily/Winged helix DNA-binding domain"/>
    <property type="match status" value="1"/>
</dbReference>
<gene>
    <name evidence="4" type="ORF">ABXZ36_09340</name>
</gene>
<dbReference type="InterPro" id="IPR036388">
    <property type="entry name" value="WH-like_DNA-bd_sf"/>
</dbReference>
<evidence type="ECO:0000313" key="4">
    <source>
        <dbReference type="EMBL" id="MET6990848.1"/>
    </source>
</evidence>
<keyword evidence="3" id="KW-0804">Transcription</keyword>
<organism evidence="4 5">
    <name type="scientific">Sediminicola arcticus</name>
    <dbReference type="NCBI Taxonomy" id="1574308"/>
    <lineage>
        <taxon>Bacteria</taxon>
        <taxon>Pseudomonadati</taxon>
        <taxon>Bacteroidota</taxon>
        <taxon>Flavobacteriia</taxon>
        <taxon>Flavobacteriales</taxon>
        <taxon>Flavobacteriaceae</taxon>
        <taxon>Sediminicola</taxon>
    </lineage>
</organism>
<sequence length="164" mass="19003">MGICSEEKRTLIEEVGLHLESSHKLTPLASRIYAIMILSSEEGFSFEEIMSITQASKSSVSTNISLLVQLNYVEFYTKSGDRKRYFRGTNNYLKLTLQEYLLAIEKELKLVKKINQFNKEHTPTKFVENESMGVFFQDYLTTQKKNIKKTLEKLKAFQNQDKGL</sequence>
<comment type="caution">
    <text evidence="4">The sequence shown here is derived from an EMBL/GenBank/DDBJ whole genome shotgun (WGS) entry which is preliminary data.</text>
</comment>
<keyword evidence="1" id="KW-0805">Transcription regulation</keyword>
<accession>A0ABV2SUL1</accession>
<keyword evidence="2" id="KW-0238">DNA-binding</keyword>
<dbReference type="EMBL" id="JBEXAE010000004">
    <property type="protein sequence ID" value="MET6990848.1"/>
    <property type="molecule type" value="Genomic_DNA"/>
</dbReference>
<name>A0ABV2SUL1_9FLAO</name>
<evidence type="ECO:0000256" key="2">
    <source>
        <dbReference type="ARBA" id="ARBA00023125"/>
    </source>
</evidence>
<dbReference type="PANTHER" id="PTHR38465">
    <property type="entry name" value="HTH-TYPE TRANSCRIPTIONAL REGULATOR MJ1563-RELATED"/>
    <property type="match status" value="1"/>
</dbReference>
<dbReference type="InterPro" id="IPR052362">
    <property type="entry name" value="HTH-GbsR_regulator"/>
</dbReference>
<dbReference type="SUPFAM" id="SSF46785">
    <property type="entry name" value="Winged helix' DNA-binding domain"/>
    <property type="match status" value="1"/>
</dbReference>
<evidence type="ECO:0000256" key="3">
    <source>
        <dbReference type="ARBA" id="ARBA00023163"/>
    </source>
</evidence>
<dbReference type="PANTHER" id="PTHR38465:SF1">
    <property type="entry name" value="HTH-TYPE TRANSCRIPTIONAL REGULATOR MJ1563-RELATED"/>
    <property type="match status" value="1"/>
</dbReference>
<dbReference type="RefSeq" id="WP_354615249.1">
    <property type="nucleotide sequence ID" value="NZ_JBEXAE010000004.1"/>
</dbReference>
<evidence type="ECO:0000256" key="1">
    <source>
        <dbReference type="ARBA" id="ARBA00023015"/>
    </source>
</evidence>